<comment type="caution">
    <text evidence="1">The sequence shown here is derived from an EMBL/GenBank/DDBJ whole genome shotgun (WGS) entry which is preliminary data.</text>
</comment>
<keyword evidence="2" id="KW-1185">Reference proteome</keyword>
<name>A0A316EFK7_9BACT</name>
<evidence type="ECO:0000313" key="1">
    <source>
        <dbReference type="EMBL" id="PWK29453.1"/>
    </source>
</evidence>
<dbReference type="EMBL" id="QGGO01000001">
    <property type="protein sequence ID" value="PWK29453.1"/>
    <property type="molecule type" value="Genomic_DNA"/>
</dbReference>
<dbReference type="AlphaFoldDB" id="A0A316EFK7"/>
<evidence type="ECO:0000313" key="2">
    <source>
        <dbReference type="Proteomes" id="UP000245489"/>
    </source>
</evidence>
<reference evidence="1 2" key="1">
    <citation type="submission" date="2018-05" db="EMBL/GenBank/DDBJ databases">
        <title>Genomic Encyclopedia of Archaeal and Bacterial Type Strains, Phase II (KMG-II): from individual species to whole genera.</title>
        <authorList>
            <person name="Goeker M."/>
        </authorList>
    </citation>
    <scope>NUCLEOTIDE SEQUENCE [LARGE SCALE GENOMIC DNA]</scope>
    <source>
        <strain evidence="1 2">DSM 22214</strain>
    </source>
</reference>
<dbReference type="Proteomes" id="UP000245489">
    <property type="component" value="Unassembled WGS sequence"/>
</dbReference>
<proteinExistence type="predicted"/>
<dbReference type="RefSeq" id="WP_109741074.1">
    <property type="nucleotide sequence ID" value="NZ_QGGO01000001.1"/>
</dbReference>
<organism evidence="1 2">
    <name type="scientific">Arcicella aurantiaca</name>
    <dbReference type="NCBI Taxonomy" id="591202"/>
    <lineage>
        <taxon>Bacteria</taxon>
        <taxon>Pseudomonadati</taxon>
        <taxon>Bacteroidota</taxon>
        <taxon>Cytophagia</taxon>
        <taxon>Cytophagales</taxon>
        <taxon>Flectobacillaceae</taxon>
        <taxon>Arcicella</taxon>
    </lineage>
</organism>
<sequence length="206" mass="24444">MTIDLQYLPSLEYFCTILQHETVTLEAHEYFEKQSYRNRCIIQTTNKIDSLTIPVKNGNKKVLIRDLQIDYHQDWTRRHWGAIHSAYGKSPFFEYYGEYFKKILDKKPDFLFDLNFELLTICLKLLRLEKNIIFTENYQKTVENDFRGLIHPKTPFSENNLYKPLEYRQNFGNEFVPNLSILDLLFCQGNQALSILKGSAVIEQIN</sequence>
<protein>
    <submittedName>
        <fullName evidence="1">WbqC-like protein</fullName>
    </submittedName>
</protein>
<accession>A0A316EFK7</accession>
<dbReference type="InterPro" id="IPR014985">
    <property type="entry name" value="WbqC"/>
</dbReference>
<gene>
    <name evidence="1" type="ORF">LV89_00293</name>
</gene>
<dbReference type="OrthoDB" id="1523452at2"/>
<dbReference type="Pfam" id="PF08889">
    <property type="entry name" value="WbqC"/>
    <property type="match status" value="2"/>
</dbReference>